<accession>A0A328DXB9</accession>
<organism evidence="2 3">
    <name type="scientific">Cuscuta australis</name>
    <dbReference type="NCBI Taxonomy" id="267555"/>
    <lineage>
        <taxon>Eukaryota</taxon>
        <taxon>Viridiplantae</taxon>
        <taxon>Streptophyta</taxon>
        <taxon>Embryophyta</taxon>
        <taxon>Tracheophyta</taxon>
        <taxon>Spermatophyta</taxon>
        <taxon>Magnoliopsida</taxon>
        <taxon>eudicotyledons</taxon>
        <taxon>Gunneridae</taxon>
        <taxon>Pentapetalae</taxon>
        <taxon>asterids</taxon>
        <taxon>lamiids</taxon>
        <taxon>Solanales</taxon>
        <taxon>Convolvulaceae</taxon>
        <taxon>Cuscuteae</taxon>
        <taxon>Cuscuta</taxon>
        <taxon>Cuscuta subgen. Grammica</taxon>
        <taxon>Cuscuta sect. Cleistogrammica</taxon>
    </lineage>
</organism>
<gene>
    <name evidence="2" type="ORF">DM860_002141</name>
</gene>
<evidence type="ECO:0000313" key="3">
    <source>
        <dbReference type="Proteomes" id="UP000249390"/>
    </source>
</evidence>
<keyword evidence="3" id="KW-1185">Reference proteome</keyword>
<feature type="region of interest" description="Disordered" evidence="1">
    <location>
        <begin position="1"/>
        <end position="61"/>
    </location>
</feature>
<proteinExistence type="predicted"/>
<sequence>MFREGEEGLGKGKKGMGMGNPDGERGIKRGEKRNYDANSHRRRHRLKRAEQPELPPSSSSIRRSSCAAISDGSCAQLPASALIVLFDLYPISSILEGSVHMSIILLGTIGSVLGSIRCNWIVIGYVGRCGYWMICWALGLGLGQLGQLSELAAGLPGGGQPPDGPGLVVWVVGLVRRVSGLIRWRLYCYRTCSGPEDGVLSPEFATQLCLLNVT</sequence>
<comment type="caution">
    <text evidence="2">The sequence shown here is derived from an EMBL/GenBank/DDBJ whole genome shotgun (WGS) entry which is preliminary data.</text>
</comment>
<dbReference type="Proteomes" id="UP000249390">
    <property type="component" value="Unassembled WGS sequence"/>
</dbReference>
<protein>
    <submittedName>
        <fullName evidence="2">Uncharacterized protein</fullName>
    </submittedName>
</protein>
<evidence type="ECO:0000256" key="1">
    <source>
        <dbReference type="SAM" id="MobiDB-lite"/>
    </source>
</evidence>
<dbReference type="EMBL" id="NQVE01000076">
    <property type="protein sequence ID" value="RAL49850.1"/>
    <property type="molecule type" value="Genomic_DNA"/>
</dbReference>
<feature type="compositionally biased region" description="Basic and acidic residues" evidence="1">
    <location>
        <begin position="22"/>
        <end position="39"/>
    </location>
</feature>
<feature type="compositionally biased region" description="Basic and acidic residues" evidence="1">
    <location>
        <begin position="1"/>
        <end position="10"/>
    </location>
</feature>
<name>A0A328DXB9_9ASTE</name>
<reference evidence="2 3" key="1">
    <citation type="submission" date="2018-06" db="EMBL/GenBank/DDBJ databases">
        <title>The Genome of Cuscuta australis (Dodder) Provides Insight into the Evolution of Plant Parasitism.</title>
        <authorList>
            <person name="Liu H."/>
        </authorList>
    </citation>
    <scope>NUCLEOTIDE SEQUENCE [LARGE SCALE GENOMIC DNA]</scope>
    <source>
        <strain evidence="3">cv. Yunnan</strain>
        <tissue evidence="2">Vines</tissue>
    </source>
</reference>
<dbReference type="AlphaFoldDB" id="A0A328DXB9"/>
<evidence type="ECO:0000313" key="2">
    <source>
        <dbReference type="EMBL" id="RAL49850.1"/>
    </source>
</evidence>